<proteinExistence type="predicted"/>
<dbReference type="EMBL" id="NHOQ01002458">
    <property type="protein sequence ID" value="PWA16987.1"/>
    <property type="molecule type" value="Genomic_DNA"/>
</dbReference>
<keyword evidence="2" id="KW-1185">Reference proteome</keyword>
<gene>
    <name evidence="1" type="ORF">CCH79_00020077</name>
</gene>
<accession>A0A315VDB8</accession>
<comment type="caution">
    <text evidence="1">The sequence shown here is derived from an EMBL/GenBank/DDBJ whole genome shotgun (WGS) entry which is preliminary data.</text>
</comment>
<dbReference type="Proteomes" id="UP000250572">
    <property type="component" value="Unassembled WGS sequence"/>
</dbReference>
<name>A0A315VDB8_GAMAF</name>
<evidence type="ECO:0000313" key="1">
    <source>
        <dbReference type="EMBL" id="PWA16987.1"/>
    </source>
</evidence>
<sequence length="61" mass="6716">MEMFSKLSGMLLNALETLNCRNRDGGQGQEDMETTCPHLRLSSPVFAEELSCSFLLGMSGM</sequence>
<protein>
    <submittedName>
        <fullName evidence="1">Uncharacterized protein</fullName>
    </submittedName>
</protein>
<dbReference type="AlphaFoldDB" id="A0A315VDB8"/>
<organism evidence="1 2">
    <name type="scientific">Gambusia affinis</name>
    <name type="common">Western mosquitofish</name>
    <name type="synonym">Heterandria affinis</name>
    <dbReference type="NCBI Taxonomy" id="33528"/>
    <lineage>
        <taxon>Eukaryota</taxon>
        <taxon>Metazoa</taxon>
        <taxon>Chordata</taxon>
        <taxon>Craniata</taxon>
        <taxon>Vertebrata</taxon>
        <taxon>Euteleostomi</taxon>
        <taxon>Actinopterygii</taxon>
        <taxon>Neopterygii</taxon>
        <taxon>Teleostei</taxon>
        <taxon>Neoteleostei</taxon>
        <taxon>Acanthomorphata</taxon>
        <taxon>Ovalentaria</taxon>
        <taxon>Atherinomorphae</taxon>
        <taxon>Cyprinodontiformes</taxon>
        <taxon>Poeciliidae</taxon>
        <taxon>Poeciliinae</taxon>
        <taxon>Gambusia</taxon>
    </lineage>
</organism>
<reference evidence="1 2" key="1">
    <citation type="journal article" date="2018" name="G3 (Bethesda)">
        <title>A High-Quality Reference Genome for the Invasive Mosquitofish Gambusia affinis Using a Chicago Library.</title>
        <authorList>
            <person name="Hoffberg S.L."/>
            <person name="Troendle N.J."/>
            <person name="Glenn T.C."/>
            <person name="Mahmud O."/>
            <person name="Louha S."/>
            <person name="Chalopin D."/>
            <person name="Bennetzen J.L."/>
            <person name="Mauricio R."/>
        </authorList>
    </citation>
    <scope>NUCLEOTIDE SEQUENCE [LARGE SCALE GENOMIC DNA]</scope>
    <source>
        <strain evidence="1">NE01/NJP1002.9</strain>
        <tissue evidence="1">Muscle</tissue>
    </source>
</reference>
<evidence type="ECO:0000313" key="2">
    <source>
        <dbReference type="Proteomes" id="UP000250572"/>
    </source>
</evidence>